<feature type="transmembrane region" description="Helical" evidence="10">
    <location>
        <begin position="446"/>
        <end position="464"/>
    </location>
</feature>
<feature type="transmembrane region" description="Helical" evidence="10">
    <location>
        <begin position="248"/>
        <end position="265"/>
    </location>
</feature>
<dbReference type="PRINTS" id="PR01411">
    <property type="entry name" value="CCMFBIOGNSIS"/>
</dbReference>
<proteinExistence type="inferred from homology"/>
<dbReference type="InterPro" id="IPR003567">
    <property type="entry name" value="Cyt_c_biogenesis"/>
</dbReference>
<keyword evidence="4" id="KW-0997">Cell inner membrane</keyword>
<dbReference type="InterPro" id="IPR003568">
    <property type="entry name" value="Cyt_c_biogenesis_CcmF"/>
</dbReference>
<dbReference type="NCBIfam" id="NF007691">
    <property type="entry name" value="PRK10369.1"/>
    <property type="match status" value="1"/>
</dbReference>
<feature type="transmembrane region" description="Helical" evidence="10">
    <location>
        <begin position="124"/>
        <end position="143"/>
    </location>
</feature>
<dbReference type="Pfam" id="PF01578">
    <property type="entry name" value="Cytochrom_C_asm"/>
    <property type="match status" value="1"/>
</dbReference>
<feature type="transmembrane region" description="Helical" evidence="10">
    <location>
        <begin position="208"/>
        <end position="228"/>
    </location>
</feature>
<dbReference type="RefSeq" id="WP_249914773.1">
    <property type="nucleotide sequence ID" value="NZ_JAMGBB010000001.1"/>
</dbReference>
<evidence type="ECO:0000259" key="11">
    <source>
        <dbReference type="Pfam" id="PF01578"/>
    </source>
</evidence>
<evidence type="ECO:0000256" key="7">
    <source>
        <dbReference type="ARBA" id="ARBA00022989"/>
    </source>
</evidence>
<keyword evidence="13" id="KW-0456">Lyase</keyword>
<evidence type="ECO:0000313" key="14">
    <source>
        <dbReference type="Proteomes" id="UP001165383"/>
    </source>
</evidence>
<feature type="transmembrane region" description="Helical" evidence="10">
    <location>
        <begin position="95"/>
        <end position="112"/>
    </location>
</feature>
<dbReference type="NCBIfam" id="TIGR00353">
    <property type="entry name" value="nrfE"/>
    <property type="match status" value="1"/>
</dbReference>
<feature type="transmembrane region" description="Helical" evidence="10">
    <location>
        <begin position="605"/>
        <end position="626"/>
    </location>
</feature>
<accession>A0ABT0S7F7</accession>
<reference evidence="13" key="1">
    <citation type="submission" date="2022-05" db="EMBL/GenBank/DDBJ databases">
        <authorList>
            <person name="Jo J.-H."/>
            <person name="Im W.-T."/>
        </authorList>
    </citation>
    <scope>NUCLEOTIDE SEQUENCE</scope>
    <source>
        <strain evidence="13">RB56-2</strain>
    </source>
</reference>
<dbReference type="InterPro" id="IPR032523">
    <property type="entry name" value="CcmF_C"/>
</dbReference>
<feature type="transmembrane region" description="Helical" evidence="10">
    <location>
        <begin position="476"/>
        <end position="496"/>
    </location>
</feature>
<feature type="transmembrane region" description="Helical" evidence="10">
    <location>
        <begin position="419"/>
        <end position="440"/>
    </location>
</feature>
<dbReference type="PANTHER" id="PTHR43653">
    <property type="entry name" value="CYTOCHROME C ASSEMBLY PROTEIN-RELATED"/>
    <property type="match status" value="1"/>
</dbReference>
<dbReference type="Proteomes" id="UP001165383">
    <property type="component" value="Unassembled WGS sequence"/>
</dbReference>
<evidence type="ECO:0000259" key="12">
    <source>
        <dbReference type="Pfam" id="PF16327"/>
    </source>
</evidence>
<evidence type="ECO:0000256" key="6">
    <source>
        <dbReference type="ARBA" id="ARBA00022748"/>
    </source>
</evidence>
<dbReference type="GO" id="GO:0016829">
    <property type="term" value="F:lyase activity"/>
    <property type="evidence" value="ECO:0007669"/>
    <property type="project" value="UniProtKB-KW"/>
</dbReference>
<evidence type="ECO:0000256" key="10">
    <source>
        <dbReference type="SAM" id="Phobius"/>
    </source>
</evidence>
<dbReference type="PANTHER" id="PTHR43653:SF1">
    <property type="entry name" value="CYTOCHROME C-TYPE BIOGENESIS PROTEIN CCMF"/>
    <property type="match status" value="1"/>
</dbReference>
<feature type="transmembrane region" description="Helical" evidence="10">
    <location>
        <begin position="176"/>
        <end position="196"/>
    </location>
</feature>
<dbReference type="InterPro" id="IPR002541">
    <property type="entry name" value="Cyt_c_assembly"/>
</dbReference>
<feature type="domain" description="Cytochrome c-type biogenesis protein CcmF C-terminal" evidence="12">
    <location>
        <begin position="314"/>
        <end position="624"/>
    </location>
</feature>
<evidence type="ECO:0000256" key="9">
    <source>
        <dbReference type="ARBA" id="ARBA00037230"/>
    </source>
</evidence>
<keyword evidence="6" id="KW-0201">Cytochrome c-type biogenesis</keyword>
<feature type="transmembrane region" description="Helical" evidence="10">
    <location>
        <begin position="6"/>
        <end position="28"/>
    </location>
</feature>
<comment type="function">
    <text evidence="9">Required for the biogenesis of c-type cytochromes. Possible subunit of a heme lyase.</text>
</comment>
<evidence type="ECO:0000256" key="8">
    <source>
        <dbReference type="ARBA" id="ARBA00023136"/>
    </source>
</evidence>
<evidence type="ECO:0000313" key="13">
    <source>
        <dbReference type="EMBL" id="MCL6740334.1"/>
    </source>
</evidence>
<dbReference type="EMBL" id="JAMGBB010000001">
    <property type="protein sequence ID" value="MCL6740334.1"/>
    <property type="molecule type" value="Genomic_DNA"/>
</dbReference>
<feature type="transmembrane region" description="Helical" evidence="10">
    <location>
        <begin position="40"/>
        <end position="61"/>
    </location>
</feature>
<gene>
    <name evidence="13" type="ORF">LZ518_04200</name>
</gene>
<feature type="domain" description="Cytochrome c assembly protein" evidence="11">
    <location>
        <begin position="88"/>
        <end position="294"/>
    </location>
</feature>
<feature type="transmembrane region" description="Helical" evidence="10">
    <location>
        <begin position="351"/>
        <end position="373"/>
    </location>
</feature>
<evidence type="ECO:0000256" key="5">
    <source>
        <dbReference type="ARBA" id="ARBA00022692"/>
    </source>
</evidence>
<evidence type="ECO:0000256" key="3">
    <source>
        <dbReference type="ARBA" id="ARBA00022475"/>
    </source>
</evidence>
<protein>
    <submittedName>
        <fullName evidence="13">Heme lyase CcmF/NrfE family subunit</fullName>
    </submittedName>
</protein>
<dbReference type="Pfam" id="PF16327">
    <property type="entry name" value="CcmF_C"/>
    <property type="match status" value="1"/>
</dbReference>
<sequence>MIAEAGLAALWLAAALAALQLALACGLGGEDGRSIRTVRAVALGQGFLTIIAFAALIGLFLRSDMSVLLVAENSHSQKPWLYKFAGAWGNHEGSMLLWVTVLALAGAVVALFERRLDQQTLGAALGAQAALALGFFAFLLLASNPFERLDPAPLDGRGLNPLLQDPGLAFHPPTLYLGYVGLSVAFSLAVAGLIRGNVGPAIARAMRPWVLAAWILLTLGITAGSYWAYYELGWGGWWFWDPVENASLMPWLAATALLHSVNVLAARGGLRAWTMMLALVAFSMSMIGTFLVRSGILTSVHAFAVDPLRGTFILALLALYIGAALLLFAVRIAHVKEGAPFEIVSREGGLVANNLLLSVILGIVFVGTLYPLIAEALSGEKLSVGPPYFNSVASPLALCLAALMLIGPQLKWRRDAKPVLPRIAPGVMAALAVLLASILLAPQIGILPRLGLALGGALILASLLPLLGRSLRRTPLAIWGMVLAHLGVGVAIVGMASDSAFTQEKLAVARPGDRVAVGPWLVEFREVGPLAGPNWTALEAELRASRGSGVTVLKPQSRFFSEPPTTTNEAAIATSWNGQLYAVLGDEAGEGRWQLRLWWKPFVTLIWLGGVLIALGGTMALAGRLFRRRRSDGFYRAESYA</sequence>
<keyword evidence="7 10" id="KW-1133">Transmembrane helix</keyword>
<name>A0ABT0S7F7_9SPHN</name>
<keyword evidence="8 10" id="KW-0472">Membrane</keyword>
<keyword evidence="14" id="KW-1185">Reference proteome</keyword>
<comment type="subcellular location">
    <subcellularLocation>
        <location evidence="1">Cell inner membrane</location>
        <topology evidence="1">Multi-pass membrane protein</topology>
    </subcellularLocation>
</comment>
<keyword evidence="5 10" id="KW-0812">Transmembrane</keyword>
<organism evidence="13 14">
    <name type="scientific">Sphingomonas brevis</name>
    <dbReference type="NCBI Taxonomy" id="2908206"/>
    <lineage>
        <taxon>Bacteria</taxon>
        <taxon>Pseudomonadati</taxon>
        <taxon>Pseudomonadota</taxon>
        <taxon>Alphaproteobacteria</taxon>
        <taxon>Sphingomonadales</taxon>
        <taxon>Sphingomonadaceae</taxon>
        <taxon>Sphingomonas</taxon>
    </lineage>
</organism>
<evidence type="ECO:0000256" key="2">
    <source>
        <dbReference type="ARBA" id="ARBA00009186"/>
    </source>
</evidence>
<evidence type="ECO:0000256" key="1">
    <source>
        <dbReference type="ARBA" id="ARBA00004429"/>
    </source>
</evidence>
<evidence type="ECO:0000256" key="4">
    <source>
        <dbReference type="ARBA" id="ARBA00022519"/>
    </source>
</evidence>
<feature type="transmembrane region" description="Helical" evidence="10">
    <location>
        <begin position="312"/>
        <end position="330"/>
    </location>
</feature>
<comment type="similarity">
    <text evidence="2">Belongs to the CcmF/CycK/Ccl1/NrfE/CcsA family.</text>
</comment>
<comment type="caution">
    <text evidence="13">The sequence shown here is derived from an EMBL/GenBank/DDBJ whole genome shotgun (WGS) entry which is preliminary data.</text>
</comment>
<keyword evidence="3" id="KW-1003">Cell membrane</keyword>
<feature type="transmembrane region" description="Helical" evidence="10">
    <location>
        <begin position="272"/>
        <end position="292"/>
    </location>
</feature>
<feature type="transmembrane region" description="Helical" evidence="10">
    <location>
        <begin position="388"/>
        <end position="407"/>
    </location>
</feature>
<dbReference type="PRINTS" id="PR01410">
    <property type="entry name" value="CCBIOGENESIS"/>
</dbReference>